<proteinExistence type="predicted"/>
<evidence type="ECO:0000313" key="3">
    <source>
        <dbReference type="Proteomes" id="UP000607653"/>
    </source>
</evidence>
<dbReference type="EMBL" id="DUZY01000004">
    <property type="protein sequence ID" value="DAD34959.1"/>
    <property type="molecule type" value="Genomic_DNA"/>
</dbReference>
<dbReference type="Proteomes" id="UP000607653">
    <property type="component" value="Unassembled WGS sequence"/>
</dbReference>
<evidence type="ECO:0000313" key="2">
    <source>
        <dbReference type="EMBL" id="DAD34959.1"/>
    </source>
</evidence>
<organism evidence="2 3">
    <name type="scientific">Nelumbo nucifera</name>
    <name type="common">Sacred lotus</name>
    <dbReference type="NCBI Taxonomy" id="4432"/>
    <lineage>
        <taxon>Eukaryota</taxon>
        <taxon>Viridiplantae</taxon>
        <taxon>Streptophyta</taxon>
        <taxon>Embryophyta</taxon>
        <taxon>Tracheophyta</taxon>
        <taxon>Spermatophyta</taxon>
        <taxon>Magnoliopsida</taxon>
        <taxon>Proteales</taxon>
        <taxon>Nelumbonaceae</taxon>
        <taxon>Nelumbo</taxon>
    </lineage>
</organism>
<reference evidence="2 3" key="1">
    <citation type="journal article" date="2020" name="Mol. Biol. Evol.">
        <title>Distinct Expression and Methylation Patterns for Genes with Different Fates following a Single Whole-Genome Duplication in Flowering Plants.</title>
        <authorList>
            <person name="Shi T."/>
            <person name="Rahmani R.S."/>
            <person name="Gugger P.F."/>
            <person name="Wang M."/>
            <person name="Li H."/>
            <person name="Zhang Y."/>
            <person name="Li Z."/>
            <person name="Wang Q."/>
            <person name="Van de Peer Y."/>
            <person name="Marchal K."/>
            <person name="Chen J."/>
        </authorList>
    </citation>
    <scope>NUCLEOTIDE SEQUENCE [LARGE SCALE GENOMIC DNA]</scope>
    <source>
        <tissue evidence="2">Leaf</tissue>
    </source>
</reference>
<gene>
    <name evidence="2" type="ORF">HUJ06_005599</name>
</gene>
<dbReference type="AlphaFoldDB" id="A0A822YU62"/>
<sequence length="38" mass="4148">MAMVGHRWATAEQGPTAAKRLGLEDGRQMGESRSRGFT</sequence>
<evidence type="ECO:0000256" key="1">
    <source>
        <dbReference type="SAM" id="MobiDB-lite"/>
    </source>
</evidence>
<comment type="caution">
    <text evidence="2">The sequence shown here is derived from an EMBL/GenBank/DDBJ whole genome shotgun (WGS) entry which is preliminary data.</text>
</comment>
<keyword evidence="3" id="KW-1185">Reference proteome</keyword>
<feature type="compositionally biased region" description="Basic and acidic residues" evidence="1">
    <location>
        <begin position="21"/>
        <end position="38"/>
    </location>
</feature>
<protein>
    <submittedName>
        <fullName evidence="2">Uncharacterized protein</fullName>
    </submittedName>
</protein>
<name>A0A822YU62_NELNU</name>
<feature type="region of interest" description="Disordered" evidence="1">
    <location>
        <begin position="1"/>
        <end position="38"/>
    </location>
</feature>
<accession>A0A822YU62</accession>